<dbReference type="EMBL" id="SJPX01000007">
    <property type="protein sequence ID" value="TWU44557.1"/>
    <property type="molecule type" value="Genomic_DNA"/>
</dbReference>
<keyword evidence="2" id="KW-1185">Reference proteome</keyword>
<proteinExistence type="predicted"/>
<sequence>MSRSDLSHWVVHFVRTHNLISPGRLGTAADALQSIFKENFVRPSLQNHVTKYVPQGAACFYDAPPAIWPEIMETNNKRQPLGIICHKHTFWWLGGRPVIYSEHQEPSIWPESERFRVVETNPFRTPDPLDWTHEREWRIKGGLSLIQPTIPNIWWWPVVPAENWLPYLWENYPGITDVYVVESKRVVQRSPQNVE</sequence>
<dbReference type="Proteomes" id="UP000317977">
    <property type="component" value="Unassembled WGS sequence"/>
</dbReference>
<reference evidence="1 2" key="1">
    <citation type="submission" date="2019-02" db="EMBL/GenBank/DDBJ databases">
        <title>Deep-cultivation of Planctomycetes and their phenomic and genomic characterization uncovers novel biology.</title>
        <authorList>
            <person name="Wiegand S."/>
            <person name="Jogler M."/>
            <person name="Boedeker C."/>
            <person name="Pinto D."/>
            <person name="Vollmers J."/>
            <person name="Rivas-Marin E."/>
            <person name="Kohn T."/>
            <person name="Peeters S.H."/>
            <person name="Heuer A."/>
            <person name="Rast P."/>
            <person name="Oberbeckmann S."/>
            <person name="Bunk B."/>
            <person name="Jeske O."/>
            <person name="Meyerdierks A."/>
            <person name="Storesund J.E."/>
            <person name="Kallscheuer N."/>
            <person name="Luecker S."/>
            <person name="Lage O.M."/>
            <person name="Pohl T."/>
            <person name="Merkel B.J."/>
            <person name="Hornburger P."/>
            <person name="Mueller R.-W."/>
            <person name="Bruemmer F."/>
            <person name="Labrenz M."/>
            <person name="Spormann A.M."/>
            <person name="Op Den Camp H."/>
            <person name="Overmann J."/>
            <person name="Amann R."/>
            <person name="Jetten M.S.M."/>
            <person name="Mascher T."/>
            <person name="Medema M.H."/>
            <person name="Devos D.P."/>
            <person name="Kaster A.-K."/>
            <person name="Ovreas L."/>
            <person name="Rohde M."/>
            <person name="Galperin M.Y."/>
            <person name="Jogler C."/>
        </authorList>
    </citation>
    <scope>NUCLEOTIDE SEQUENCE [LARGE SCALE GENOMIC DNA]</scope>
    <source>
        <strain evidence="1 2">Poly59</strain>
    </source>
</reference>
<evidence type="ECO:0000313" key="2">
    <source>
        <dbReference type="Proteomes" id="UP000317977"/>
    </source>
</evidence>
<dbReference type="AlphaFoldDB" id="A0A5C6E9F5"/>
<accession>A0A5C6E9F5</accession>
<protein>
    <submittedName>
        <fullName evidence="1">Uncharacterized protein</fullName>
    </submittedName>
</protein>
<gene>
    <name evidence="1" type="ORF">Poly59_61200</name>
</gene>
<comment type="caution">
    <text evidence="1">The sequence shown here is derived from an EMBL/GenBank/DDBJ whole genome shotgun (WGS) entry which is preliminary data.</text>
</comment>
<evidence type="ECO:0000313" key="1">
    <source>
        <dbReference type="EMBL" id="TWU44557.1"/>
    </source>
</evidence>
<name>A0A5C6E9F5_9BACT</name>
<organism evidence="1 2">
    <name type="scientific">Rubripirellula reticaptiva</name>
    <dbReference type="NCBI Taxonomy" id="2528013"/>
    <lineage>
        <taxon>Bacteria</taxon>
        <taxon>Pseudomonadati</taxon>
        <taxon>Planctomycetota</taxon>
        <taxon>Planctomycetia</taxon>
        <taxon>Pirellulales</taxon>
        <taxon>Pirellulaceae</taxon>
        <taxon>Rubripirellula</taxon>
    </lineage>
</organism>